<name>A0A7N4PXG2_SARHA</name>
<evidence type="ECO:0000259" key="12">
    <source>
        <dbReference type="PROSITE" id="PS50835"/>
    </source>
</evidence>
<keyword evidence="9" id="KW-0491">MHC II</keyword>
<dbReference type="GO" id="GO:0042613">
    <property type="term" value="C:MHC class II protein complex"/>
    <property type="evidence" value="ECO:0007669"/>
    <property type="project" value="UniProtKB-KW"/>
</dbReference>
<protein>
    <recommendedName>
        <fullName evidence="12">Ig-like domain-containing protein</fullName>
    </recommendedName>
</protein>
<dbReference type="InterPro" id="IPR013783">
    <property type="entry name" value="Ig-like_fold"/>
</dbReference>
<evidence type="ECO:0000256" key="6">
    <source>
        <dbReference type="ARBA" id="ARBA00023130"/>
    </source>
</evidence>
<reference evidence="13" key="2">
    <citation type="submission" date="2025-08" db="UniProtKB">
        <authorList>
            <consortium name="Ensembl"/>
        </authorList>
    </citation>
    <scope>IDENTIFICATION</scope>
</reference>
<dbReference type="InterPro" id="IPR036179">
    <property type="entry name" value="Ig-like_dom_sf"/>
</dbReference>
<evidence type="ECO:0000256" key="7">
    <source>
        <dbReference type="ARBA" id="ARBA00023136"/>
    </source>
</evidence>
<evidence type="ECO:0000256" key="1">
    <source>
        <dbReference type="ARBA" id="ARBA00004479"/>
    </source>
</evidence>
<evidence type="ECO:0000313" key="13">
    <source>
        <dbReference type="Ensembl" id="ENSSHAP00000043984.1"/>
    </source>
</evidence>
<dbReference type="SUPFAM" id="SSF54452">
    <property type="entry name" value="MHC antigen-recognition domain"/>
    <property type="match status" value="1"/>
</dbReference>
<dbReference type="SMART" id="SM00921">
    <property type="entry name" value="MHC_II_beta"/>
    <property type="match status" value="1"/>
</dbReference>
<dbReference type="SMART" id="SM00407">
    <property type="entry name" value="IGc1"/>
    <property type="match status" value="1"/>
</dbReference>
<dbReference type="GeneID" id="100918485"/>
<proteinExistence type="inferred from homology"/>
<dbReference type="PROSITE" id="PS50835">
    <property type="entry name" value="IG_LIKE"/>
    <property type="match status" value="1"/>
</dbReference>
<dbReference type="Proteomes" id="UP000007648">
    <property type="component" value="Unassembled WGS sequence"/>
</dbReference>
<dbReference type="GO" id="GO:0002250">
    <property type="term" value="P:adaptive immune response"/>
    <property type="evidence" value="ECO:0007669"/>
    <property type="project" value="UniProtKB-KW"/>
</dbReference>
<evidence type="ECO:0000256" key="3">
    <source>
        <dbReference type="ARBA" id="ARBA00022692"/>
    </source>
</evidence>
<dbReference type="InterPro" id="IPR003597">
    <property type="entry name" value="Ig_C1-set"/>
</dbReference>
<keyword evidence="3 10" id="KW-0812">Transmembrane</keyword>
<keyword evidence="7 10" id="KW-0472">Membrane</keyword>
<dbReference type="PANTHER" id="PTHR19944:SF101">
    <property type="entry name" value="HLA CLASS II HISTOCOMPATIBILITY ANTIGEN, DQ BETA 1 CHAIN"/>
    <property type="match status" value="1"/>
</dbReference>
<dbReference type="AlphaFoldDB" id="A0A7N4PXG2"/>
<keyword evidence="8" id="KW-0325">Glycoprotein</keyword>
<keyword evidence="4" id="KW-0391">Immunity</keyword>
<comment type="similarity">
    <text evidence="2">Belongs to the MHC class II family.</text>
</comment>
<evidence type="ECO:0000256" key="10">
    <source>
        <dbReference type="SAM" id="Phobius"/>
    </source>
</evidence>
<evidence type="ECO:0000256" key="11">
    <source>
        <dbReference type="SAM" id="SignalP"/>
    </source>
</evidence>
<keyword evidence="14" id="KW-1185">Reference proteome</keyword>
<feature type="signal peptide" evidence="11">
    <location>
        <begin position="1"/>
        <end position="21"/>
    </location>
</feature>
<feature type="domain" description="Ig-like" evidence="12">
    <location>
        <begin position="119"/>
        <end position="223"/>
    </location>
</feature>
<keyword evidence="5 10" id="KW-1133">Transmembrane helix</keyword>
<dbReference type="Pfam" id="PF00969">
    <property type="entry name" value="MHC_II_beta"/>
    <property type="match status" value="1"/>
</dbReference>
<dbReference type="Gene3D" id="2.60.40.10">
    <property type="entry name" value="Immunoglobulins"/>
    <property type="match status" value="1"/>
</dbReference>
<dbReference type="InterPro" id="IPR000353">
    <property type="entry name" value="MHC_II_b_N"/>
</dbReference>
<dbReference type="GeneTree" id="ENSGT00940000155371"/>
<evidence type="ECO:0000256" key="4">
    <source>
        <dbReference type="ARBA" id="ARBA00022859"/>
    </source>
</evidence>
<dbReference type="PANTHER" id="PTHR19944">
    <property type="entry name" value="MHC CLASS II-RELATED"/>
    <property type="match status" value="1"/>
</dbReference>
<feature type="chain" id="PRO_5029753671" description="Ig-like domain-containing protein" evidence="11">
    <location>
        <begin position="22"/>
        <end position="253"/>
    </location>
</feature>
<comment type="subcellular location">
    <subcellularLocation>
        <location evidence="1">Membrane</location>
        <topology evidence="1">Single-pass type I membrane protein</topology>
    </subcellularLocation>
</comment>
<keyword evidence="6" id="KW-1064">Adaptive immunity</keyword>
<dbReference type="InterPro" id="IPR003006">
    <property type="entry name" value="Ig/MHC_CS"/>
</dbReference>
<dbReference type="InterPro" id="IPR014745">
    <property type="entry name" value="MHC_II_a/b_N"/>
</dbReference>
<evidence type="ECO:0000256" key="8">
    <source>
        <dbReference type="ARBA" id="ARBA00023180"/>
    </source>
</evidence>
<reference evidence="13" key="3">
    <citation type="submission" date="2025-09" db="UniProtKB">
        <authorList>
            <consortium name="Ensembl"/>
        </authorList>
    </citation>
    <scope>IDENTIFICATION</scope>
</reference>
<dbReference type="InterPro" id="IPR050160">
    <property type="entry name" value="MHC/Immunoglobulin"/>
</dbReference>
<reference evidence="13 14" key="1">
    <citation type="journal article" date="2011" name="Proc. Natl. Acad. Sci. U.S.A.">
        <title>Genetic diversity and population structure of the endangered marsupial Sarcophilus harrisii (Tasmanian devil).</title>
        <authorList>
            <person name="Miller W."/>
            <person name="Hayes V.M."/>
            <person name="Ratan A."/>
            <person name="Petersen D.C."/>
            <person name="Wittekindt N.E."/>
            <person name="Miller J."/>
            <person name="Walenz B."/>
            <person name="Knight J."/>
            <person name="Qi J."/>
            <person name="Zhao F."/>
            <person name="Wang Q."/>
            <person name="Bedoya-Reina O.C."/>
            <person name="Katiyar N."/>
            <person name="Tomsho L.P."/>
            <person name="Kasson L.M."/>
            <person name="Hardie R.A."/>
            <person name="Woodbridge P."/>
            <person name="Tindall E.A."/>
            <person name="Bertelsen M.F."/>
            <person name="Dixon D."/>
            <person name="Pyecroft S."/>
            <person name="Helgen K.M."/>
            <person name="Lesk A.M."/>
            <person name="Pringle T.H."/>
            <person name="Patterson N."/>
            <person name="Zhang Y."/>
            <person name="Kreiss A."/>
            <person name="Woods G.M."/>
            <person name="Jones M.E."/>
            <person name="Schuster S.C."/>
        </authorList>
    </citation>
    <scope>NUCLEOTIDE SEQUENCE [LARGE SCALE GENOMIC DNA]</scope>
</reference>
<dbReference type="OrthoDB" id="9940220at2759"/>
<evidence type="ECO:0000313" key="14">
    <source>
        <dbReference type="Proteomes" id="UP000007648"/>
    </source>
</evidence>
<dbReference type="GO" id="GO:0002504">
    <property type="term" value="P:antigen processing and presentation of peptide or polysaccharide antigen via MHC class II"/>
    <property type="evidence" value="ECO:0007669"/>
    <property type="project" value="UniProtKB-KW"/>
</dbReference>
<organism evidence="13 14">
    <name type="scientific">Sarcophilus harrisii</name>
    <name type="common">Tasmanian devil</name>
    <name type="synonym">Sarcophilus laniarius</name>
    <dbReference type="NCBI Taxonomy" id="9305"/>
    <lineage>
        <taxon>Eukaryota</taxon>
        <taxon>Metazoa</taxon>
        <taxon>Chordata</taxon>
        <taxon>Craniata</taxon>
        <taxon>Vertebrata</taxon>
        <taxon>Euteleostomi</taxon>
        <taxon>Mammalia</taxon>
        <taxon>Metatheria</taxon>
        <taxon>Dasyuromorphia</taxon>
        <taxon>Dasyuridae</taxon>
        <taxon>Sarcophilus</taxon>
    </lineage>
</organism>
<dbReference type="FunFam" id="2.60.40.10:FF:000116">
    <property type="entry name" value="HLA class II histocompatibility antigen, DRB1-1 beta chain"/>
    <property type="match status" value="1"/>
</dbReference>
<dbReference type="InterPro" id="IPR011162">
    <property type="entry name" value="MHC_I/II-like_Ag-recog"/>
</dbReference>
<gene>
    <name evidence="13" type="primary">LOC100918485</name>
</gene>
<evidence type="ECO:0000256" key="9">
    <source>
        <dbReference type="ARBA" id="ARBA00023182"/>
    </source>
</evidence>
<keyword evidence="11" id="KW-0732">Signal</keyword>
<dbReference type="InterPro" id="IPR007110">
    <property type="entry name" value="Ig-like_dom"/>
</dbReference>
<dbReference type="RefSeq" id="XP_031820711.1">
    <property type="nucleotide sequence ID" value="XM_031964851.1"/>
</dbReference>
<dbReference type="InParanoid" id="A0A7N4PXG2"/>
<dbReference type="PROSITE" id="PS00290">
    <property type="entry name" value="IG_MHC"/>
    <property type="match status" value="1"/>
</dbReference>
<evidence type="ECO:0000256" key="2">
    <source>
        <dbReference type="ARBA" id="ARBA00007394"/>
    </source>
</evidence>
<accession>A0A7N4PXG2</accession>
<dbReference type="CDD" id="cd05766">
    <property type="entry name" value="IgC1_MHC_II_beta"/>
    <property type="match status" value="1"/>
</dbReference>
<dbReference type="Pfam" id="PF07654">
    <property type="entry name" value="C1-set"/>
    <property type="match status" value="1"/>
</dbReference>
<evidence type="ECO:0000256" key="5">
    <source>
        <dbReference type="ARBA" id="ARBA00022989"/>
    </source>
</evidence>
<dbReference type="SUPFAM" id="SSF48726">
    <property type="entry name" value="Immunoglobulin"/>
    <property type="match status" value="1"/>
</dbReference>
<feature type="transmembrane region" description="Helical" evidence="10">
    <location>
        <begin position="221"/>
        <end position="243"/>
    </location>
</feature>
<dbReference type="Gene3D" id="3.10.320.10">
    <property type="entry name" value="Class II Histocompatibility Antigen, M Beta Chain, Chain B, domain 1"/>
    <property type="match status" value="1"/>
</dbReference>
<dbReference type="Ensembl" id="ENSSHAT00000025498.1">
    <property type="protein sequence ID" value="ENSSHAP00000043984.1"/>
    <property type="gene ID" value="ENSSHAG00000004955.2"/>
</dbReference>
<sequence length="253" mass="28417">MLIVGAKVLILTLLMMNFLEATVRDSEDNFMEQTKAECHFVNGTEHVQFVGRLIYNREEILRFDSEVGKFVALTELGRPIEELMNSQLEALEQARAQVAMCRNNYILWESLWNRRRVEPEVTVYSSKITPLGYPNQLICFITGFYPGDIEVRWFLNGQEKTAGVLSTGLINNGDWTFQTLVMLEMIPKPGDVYTCQVEHSSLQNPVIGVWEAQYGSAQKKMLSGVGGLVLGLIFLGVGLAVYLKSQKGEKLGG</sequence>
<dbReference type="FunFam" id="3.10.320.10:FF:000001">
    <property type="entry name" value="HLA class II histocompatibility antigen, DRB1-1 beta chain"/>
    <property type="match status" value="1"/>
</dbReference>